<keyword evidence="3" id="KW-1185">Reference proteome</keyword>
<dbReference type="AlphaFoldDB" id="A0A0E0DL93"/>
<feature type="region of interest" description="Disordered" evidence="1">
    <location>
        <begin position="46"/>
        <end position="76"/>
    </location>
</feature>
<accession>A0A0E0DL93</accession>
<evidence type="ECO:0000313" key="3">
    <source>
        <dbReference type="Proteomes" id="UP000008021"/>
    </source>
</evidence>
<feature type="region of interest" description="Disordered" evidence="1">
    <location>
        <begin position="141"/>
        <end position="181"/>
    </location>
</feature>
<reference evidence="2" key="1">
    <citation type="submission" date="2015-04" db="UniProtKB">
        <authorList>
            <consortium name="EnsemblPlants"/>
        </authorList>
    </citation>
    <scope>IDENTIFICATION</scope>
</reference>
<dbReference type="Proteomes" id="UP000008021">
    <property type="component" value="Chromosome 5"/>
</dbReference>
<proteinExistence type="predicted"/>
<dbReference type="EnsemblPlants" id="OMERI05G01510.1">
    <property type="protein sequence ID" value="OMERI05G01510.1"/>
    <property type="gene ID" value="OMERI05G01510"/>
</dbReference>
<dbReference type="Gramene" id="OMERI05G01510.1">
    <property type="protein sequence ID" value="OMERI05G01510.1"/>
    <property type="gene ID" value="OMERI05G01510"/>
</dbReference>
<sequence length="222" mass="23808">MAGGCKAAIGCVDARVPVRASYVSLYKWPESDAEFVRSVAMARRHGGEAAAAPPPPESPAVPQHHYYNGSGSARRGGGGEGWYYCSPRVVDSYSCRQIYLRSYTFSKKKETVPERTMACLGRVRDRGAAVFPLFIPHRGGGGSDAGSVNSASSITRETASTAGDRKGIRRRRRRRGRSSKGCAVARRLQEASCGAVRALFHRLLACTTSVEVADAGEPTSSH</sequence>
<dbReference type="eggNOG" id="ENOG502S3NQ">
    <property type="taxonomic scope" value="Eukaryota"/>
</dbReference>
<evidence type="ECO:0000256" key="1">
    <source>
        <dbReference type="SAM" id="MobiDB-lite"/>
    </source>
</evidence>
<dbReference type="HOGENOM" id="CLU_109572_0_0_1"/>
<reference evidence="2" key="2">
    <citation type="submission" date="2018-05" db="EMBL/GenBank/DDBJ databases">
        <title>OmerRS3 (Oryza meridionalis Reference Sequence Version 3).</title>
        <authorList>
            <person name="Zhang J."/>
            <person name="Kudrna D."/>
            <person name="Lee S."/>
            <person name="Talag J."/>
            <person name="Welchert J."/>
            <person name="Wing R.A."/>
        </authorList>
    </citation>
    <scope>NUCLEOTIDE SEQUENCE [LARGE SCALE GENOMIC DNA]</scope>
    <source>
        <strain evidence="2">cv. OR44</strain>
    </source>
</reference>
<feature type="compositionally biased region" description="Basic residues" evidence="1">
    <location>
        <begin position="167"/>
        <end position="178"/>
    </location>
</feature>
<evidence type="ECO:0000313" key="2">
    <source>
        <dbReference type="EnsemblPlants" id="OMERI05G01510.1"/>
    </source>
</evidence>
<dbReference type="STRING" id="40149.A0A0E0DL93"/>
<dbReference type="PANTHER" id="PTHR35304:SF1">
    <property type="entry name" value="OS05G0120300 PROTEIN"/>
    <property type="match status" value="1"/>
</dbReference>
<feature type="compositionally biased region" description="Polar residues" evidence="1">
    <location>
        <begin position="146"/>
        <end position="161"/>
    </location>
</feature>
<dbReference type="PANTHER" id="PTHR35304">
    <property type="entry name" value="OS05G0120300 PROTEIN-RELATED"/>
    <property type="match status" value="1"/>
</dbReference>
<name>A0A0E0DL93_9ORYZ</name>
<protein>
    <submittedName>
        <fullName evidence="2">Uncharacterized protein</fullName>
    </submittedName>
</protein>
<organism evidence="2">
    <name type="scientific">Oryza meridionalis</name>
    <dbReference type="NCBI Taxonomy" id="40149"/>
    <lineage>
        <taxon>Eukaryota</taxon>
        <taxon>Viridiplantae</taxon>
        <taxon>Streptophyta</taxon>
        <taxon>Embryophyta</taxon>
        <taxon>Tracheophyta</taxon>
        <taxon>Spermatophyta</taxon>
        <taxon>Magnoliopsida</taxon>
        <taxon>Liliopsida</taxon>
        <taxon>Poales</taxon>
        <taxon>Poaceae</taxon>
        <taxon>BOP clade</taxon>
        <taxon>Oryzoideae</taxon>
        <taxon>Oryzeae</taxon>
        <taxon>Oryzinae</taxon>
        <taxon>Oryza</taxon>
    </lineage>
</organism>